<dbReference type="Proteomes" id="UP000027002">
    <property type="component" value="Chromosome 1"/>
</dbReference>
<accession>A0A8E5MEK0</accession>
<reference evidence="1" key="1">
    <citation type="submission" date="2020-03" db="EMBL/GenBank/DDBJ databases">
        <title>A mixture of massive structural variations and highly conserved coding sequences in Ustilaginoidea virens genome.</title>
        <authorList>
            <person name="Zhang K."/>
            <person name="Zhao Z."/>
            <person name="Zhang Z."/>
            <person name="Li Y."/>
            <person name="Hsiang T."/>
            <person name="Sun W."/>
        </authorList>
    </citation>
    <scope>NUCLEOTIDE SEQUENCE</scope>
    <source>
        <strain evidence="1">UV-8b</strain>
    </source>
</reference>
<evidence type="ECO:0000313" key="1">
    <source>
        <dbReference type="EMBL" id="QUC17373.1"/>
    </source>
</evidence>
<dbReference type="EMBL" id="CP072753">
    <property type="protein sequence ID" value="QUC17373.1"/>
    <property type="molecule type" value="Genomic_DNA"/>
</dbReference>
<protein>
    <submittedName>
        <fullName evidence="1">Uncharacterized protein</fullName>
    </submittedName>
</protein>
<dbReference type="AlphaFoldDB" id="A0A8E5MEK0"/>
<organism evidence="1 2">
    <name type="scientific">Ustilaginoidea virens</name>
    <name type="common">Rice false smut fungus</name>
    <name type="synonym">Villosiclava virens</name>
    <dbReference type="NCBI Taxonomy" id="1159556"/>
    <lineage>
        <taxon>Eukaryota</taxon>
        <taxon>Fungi</taxon>
        <taxon>Dikarya</taxon>
        <taxon>Ascomycota</taxon>
        <taxon>Pezizomycotina</taxon>
        <taxon>Sordariomycetes</taxon>
        <taxon>Hypocreomycetidae</taxon>
        <taxon>Hypocreales</taxon>
        <taxon>Clavicipitaceae</taxon>
        <taxon>Ustilaginoidea</taxon>
    </lineage>
</organism>
<sequence>MSAAASANCEYVMAESSVPLARLSLDLDSGLWILDSGLPSGRTEMLPRVFRQLSTKAWWKLGGSSGEQQAVRHALGAASTRPHQTAPGACEGAYKVFDMQASLMMDQTIAVSLLPRLLDNSTSAFPPDQPS</sequence>
<gene>
    <name evidence="1" type="ORF">UV8b_01614</name>
</gene>
<keyword evidence="2" id="KW-1185">Reference proteome</keyword>
<evidence type="ECO:0000313" key="2">
    <source>
        <dbReference type="Proteomes" id="UP000027002"/>
    </source>
</evidence>
<dbReference type="RefSeq" id="XP_042995046.1">
    <property type="nucleotide sequence ID" value="XM_043139112.1"/>
</dbReference>
<name>A0A8E5MEK0_USTVR</name>
<dbReference type="GeneID" id="66062392"/>
<dbReference type="KEGG" id="uvi:66062392"/>
<proteinExistence type="predicted"/>